<dbReference type="Proteomes" id="UP000243297">
    <property type="component" value="Unassembled WGS sequence"/>
</dbReference>
<name>A0A1T4LHX2_9FIRM</name>
<proteinExistence type="predicted"/>
<sequence length="71" mass="8452">MGDDLLNEIRRITNVSVISDLRIVKNEISFKKCKSLLLDYNPSQWSYAVSYIEEKKIEFKNIEEVDKWLNK</sequence>
<protein>
    <submittedName>
        <fullName evidence="1">Uncharacterized protein</fullName>
    </submittedName>
</protein>
<dbReference type="RefSeq" id="WP_078711320.1">
    <property type="nucleotide sequence ID" value="NZ_FUWY01000002.1"/>
</dbReference>
<evidence type="ECO:0000313" key="2">
    <source>
        <dbReference type="Proteomes" id="UP000243297"/>
    </source>
</evidence>
<reference evidence="2" key="1">
    <citation type="submission" date="2017-02" db="EMBL/GenBank/DDBJ databases">
        <authorList>
            <person name="Varghese N."/>
            <person name="Submissions S."/>
        </authorList>
    </citation>
    <scope>NUCLEOTIDE SEQUENCE [LARGE SCALE GENOMIC DNA]</scope>
    <source>
        <strain evidence="2">ATCC 25662</strain>
    </source>
</reference>
<keyword evidence="2" id="KW-1185">Reference proteome</keyword>
<evidence type="ECO:0000313" key="1">
    <source>
        <dbReference type="EMBL" id="SJZ54137.1"/>
    </source>
</evidence>
<dbReference type="AlphaFoldDB" id="A0A1T4LHX2"/>
<accession>A0A1T4LHX2</accession>
<dbReference type="EMBL" id="FUWY01000002">
    <property type="protein sequence ID" value="SJZ54137.1"/>
    <property type="molecule type" value="Genomic_DNA"/>
</dbReference>
<gene>
    <name evidence="1" type="ORF">SAMN02745191_0891</name>
</gene>
<organism evidence="1 2">
    <name type="scientific">Anaerorhabdus furcosa</name>
    <dbReference type="NCBI Taxonomy" id="118967"/>
    <lineage>
        <taxon>Bacteria</taxon>
        <taxon>Bacillati</taxon>
        <taxon>Bacillota</taxon>
        <taxon>Erysipelotrichia</taxon>
        <taxon>Erysipelotrichales</taxon>
        <taxon>Erysipelotrichaceae</taxon>
        <taxon>Anaerorhabdus</taxon>
    </lineage>
</organism>